<dbReference type="PANTHER" id="PTHR14038">
    <property type="entry name" value="BAT2 HLA-B-ASSOCIATED TRANSCRIPT 2"/>
    <property type="match status" value="1"/>
</dbReference>
<dbReference type="PhylomeDB" id="A7RWE2"/>
<reference evidence="4 5" key="1">
    <citation type="journal article" date="2007" name="Science">
        <title>Sea anemone genome reveals ancestral eumetazoan gene repertoire and genomic organization.</title>
        <authorList>
            <person name="Putnam N.H."/>
            <person name="Srivastava M."/>
            <person name="Hellsten U."/>
            <person name="Dirks B."/>
            <person name="Chapman J."/>
            <person name="Salamov A."/>
            <person name="Terry A."/>
            <person name="Shapiro H."/>
            <person name="Lindquist E."/>
            <person name="Kapitonov V.V."/>
            <person name="Jurka J."/>
            <person name="Genikhovich G."/>
            <person name="Grigoriev I.V."/>
            <person name="Lucas S.M."/>
            <person name="Steele R.E."/>
            <person name="Finnerty J.R."/>
            <person name="Technau U."/>
            <person name="Martindale M.Q."/>
            <person name="Rokhsar D.S."/>
        </authorList>
    </citation>
    <scope>NUCLEOTIDE SEQUENCE [LARGE SCALE GENOMIC DNA]</scope>
    <source>
        <strain evidence="5">CH2 X CH6</strain>
    </source>
</reference>
<gene>
    <name evidence="4" type="ORF">NEMVEDRAFT_v1g95572</name>
</gene>
<evidence type="ECO:0000313" key="4">
    <source>
        <dbReference type="EMBL" id="EDO44246.1"/>
    </source>
</evidence>
<sequence length="95" mass="9939">MSDRLAGKIKENAGKTKYSTLNLNQTYKGTKVETKTNTGAARHGLQSLGKIGSSRRIPPPANLPSLKSENSGNDPTVSLVPSGGGGWGTAKEKTE</sequence>
<name>A7RWE2_NEMVE</name>
<dbReference type="EMBL" id="DS469546">
    <property type="protein sequence ID" value="EDO44246.1"/>
    <property type="molecule type" value="Genomic_DNA"/>
</dbReference>
<feature type="compositionally biased region" description="Polar residues" evidence="2">
    <location>
        <begin position="65"/>
        <end position="76"/>
    </location>
</feature>
<evidence type="ECO:0000256" key="2">
    <source>
        <dbReference type="SAM" id="MobiDB-lite"/>
    </source>
</evidence>
<keyword evidence="1" id="KW-0597">Phosphoprotein</keyword>
<dbReference type="PANTHER" id="PTHR14038:SF0">
    <property type="entry name" value="LP18708P"/>
    <property type="match status" value="1"/>
</dbReference>
<organism evidence="4 5">
    <name type="scientific">Nematostella vectensis</name>
    <name type="common">Starlet sea anemone</name>
    <dbReference type="NCBI Taxonomy" id="45351"/>
    <lineage>
        <taxon>Eukaryota</taxon>
        <taxon>Metazoa</taxon>
        <taxon>Cnidaria</taxon>
        <taxon>Anthozoa</taxon>
        <taxon>Hexacorallia</taxon>
        <taxon>Actiniaria</taxon>
        <taxon>Edwardsiidae</taxon>
        <taxon>Nematostella</taxon>
    </lineage>
</organism>
<dbReference type="InterPro" id="IPR009738">
    <property type="entry name" value="BAT2_N"/>
</dbReference>
<dbReference type="Pfam" id="PF07001">
    <property type="entry name" value="BAT2_N"/>
    <property type="match status" value="1"/>
</dbReference>
<dbReference type="KEGG" id="nve:5516224"/>
<dbReference type="STRING" id="45351.A7RWE2"/>
<dbReference type="InterPro" id="IPR033184">
    <property type="entry name" value="PRRC2"/>
</dbReference>
<dbReference type="eggNOG" id="KOG4817">
    <property type="taxonomic scope" value="Eukaryota"/>
</dbReference>
<dbReference type="OrthoDB" id="1939715at2759"/>
<dbReference type="AlphaFoldDB" id="A7RWE2"/>
<evidence type="ECO:0000313" key="5">
    <source>
        <dbReference type="Proteomes" id="UP000001593"/>
    </source>
</evidence>
<dbReference type="InParanoid" id="A7RWE2"/>
<feature type="domain" description="BAT2 N-terminal" evidence="3">
    <location>
        <begin position="1"/>
        <end position="93"/>
    </location>
</feature>
<feature type="region of interest" description="Disordered" evidence="2">
    <location>
        <begin position="32"/>
        <end position="95"/>
    </location>
</feature>
<feature type="non-terminal residue" evidence="4">
    <location>
        <position position="95"/>
    </location>
</feature>
<evidence type="ECO:0000256" key="1">
    <source>
        <dbReference type="ARBA" id="ARBA00022553"/>
    </source>
</evidence>
<accession>A7RWE2</accession>
<dbReference type="Proteomes" id="UP000001593">
    <property type="component" value="Unassembled WGS sequence"/>
</dbReference>
<protein>
    <recommendedName>
        <fullName evidence="3">BAT2 N-terminal domain-containing protein</fullName>
    </recommendedName>
</protein>
<dbReference type="HOGENOM" id="CLU_184899_0_0_1"/>
<keyword evidence="5" id="KW-1185">Reference proteome</keyword>
<evidence type="ECO:0000259" key="3">
    <source>
        <dbReference type="Pfam" id="PF07001"/>
    </source>
</evidence>
<dbReference type="OMA" id="SHMTERS"/>
<proteinExistence type="predicted"/>